<dbReference type="Gene3D" id="2.30.30.40">
    <property type="entry name" value="SH3 Domains"/>
    <property type="match status" value="1"/>
</dbReference>
<dbReference type="RefSeq" id="WP_128558925.1">
    <property type="nucleotide sequence ID" value="NZ_QUAK01000204.1"/>
</dbReference>
<dbReference type="EMBL" id="QUAK01000204">
    <property type="protein sequence ID" value="RFU83398.1"/>
    <property type="molecule type" value="Genomic_DNA"/>
</dbReference>
<gene>
    <name evidence="2" type="ORF">DY218_28050</name>
</gene>
<sequence>MKQIQKRIVIAAAATALVAGGSVGAYAATADEDAAPISASAKAAAGSDLARAEKAGSAGKGELVGMAGEVGAKDRKHHRRTVWDNVNVRDLPDTGSKKVAMLKAGKTYTTVCWGHYQTVKSDGYKNDIWIMVWANDTKLGWASAIYFKGDEKANLPASNKCKSSRY</sequence>
<feature type="chain" id="PRO_5017084302" evidence="1">
    <location>
        <begin position="28"/>
        <end position="166"/>
    </location>
</feature>
<dbReference type="Proteomes" id="UP000263094">
    <property type="component" value="Unassembled WGS sequence"/>
</dbReference>
<evidence type="ECO:0000313" key="2">
    <source>
        <dbReference type="EMBL" id="RFU83398.1"/>
    </source>
</evidence>
<name>A0A372LXJ9_9ACTN</name>
<reference evidence="2 3" key="1">
    <citation type="submission" date="2018-08" db="EMBL/GenBank/DDBJ databases">
        <title>Isolation, diversity and antifungal activity of Actinobacteria from wheat.</title>
        <authorList>
            <person name="Han C."/>
        </authorList>
    </citation>
    <scope>NUCLEOTIDE SEQUENCE [LARGE SCALE GENOMIC DNA]</scope>
    <source>
        <strain evidence="2 3">NEAU-YY421</strain>
    </source>
</reference>
<accession>A0A372LXJ9</accession>
<protein>
    <submittedName>
        <fullName evidence="2">SH3 domain-containing protein</fullName>
    </submittedName>
</protein>
<evidence type="ECO:0000256" key="1">
    <source>
        <dbReference type="SAM" id="SignalP"/>
    </source>
</evidence>
<dbReference type="AlphaFoldDB" id="A0A372LXJ9"/>
<keyword evidence="1" id="KW-0732">Signal</keyword>
<dbReference type="OrthoDB" id="3700951at2"/>
<feature type="signal peptide" evidence="1">
    <location>
        <begin position="1"/>
        <end position="27"/>
    </location>
</feature>
<comment type="caution">
    <text evidence="2">The sequence shown here is derived from an EMBL/GenBank/DDBJ whole genome shotgun (WGS) entry which is preliminary data.</text>
</comment>
<keyword evidence="3" id="KW-1185">Reference proteome</keyword>
<organism evidence="2 3">
    <name type="scientific">Streptomyces triticagri</name>
    <dbReference type="NCBI Taxonomy" id="2293568"/>
    <lineage>
        <taxon>Bacteria</taxon>
        <taxon>Bacillati</taxon>
        <taxon>Actinomycetota</taxon>
        <taxon>Actinomycetes</taxon>
        <taxon>Kitasatosporales</taxon>
        <taxon>Streptomycetaceae</taxon>
        <taxon>Streptomyces</taxon>
    </lineage>
</organism>
<evidence type="ECO:0000313" key="3">
    <source>
        <dbReference type="Proteomes" id="UP000263094"/>
    </source>
</evidence>
<proteinExistence type="predicted"/>